<evidence type="ECO:0000313" key="4">
    <source>
        <dbReference type="Proteomes" id="UP001156882"/>
    </source>
</evidence>
<sequence length="441" mass="48076">MLTLRIENYDRLPDGGPLEFTIDKRGFDFGRDQHLDWTLPDRNKVISGKHCEVRFYDGAYWLTDTSTNGTFLNGAGKRLQSPYRLADGDRLSVGDYVLAVSVKLAQPPPPLAQPVPPSFVQSPSLPSGSGIWDSPREPPPPIDARELLPPLREAEQGPDFLHQAAYVPPPFEKPEAIRKPTPAFPTPLPANSPWGSDDDLSAPPSRAEPPANEAPVPAFIPRDPIDAPKPAMARNTPAPSPSAEVGSSEFIRRFAAGAGIPEGLLTGADAGDVAEDAGRLLNLACLHIMAMLRARAEAKALSRSGNRTMISADDNNPLKFMPTPEEALRVMLGPKTRGYLDARAALENAFGDLKMHQVAFLASMQAALTELFDELSPEAIKSAGDAKKSLLSSGKSRYWDLYTERWLARVGRREHGMLGAFLDLYAEQYDKLSAATRNRHS</sequence>
<dbReference type="InterPro" id="IPR017735">
    <property type="entry name" value="T6SS_FHA"/>
</dbReference>
<evidence type="ECO:0000256" key="1">
    <source>
        <dbReference type="SAM" id="MobiDB-lite"/>
    </source>
</evidence>
<dbReference type="PROSITE" id="PS50006">
    <property type="entry name" value="FHA_DOMAIN"/>
    <property type="match status" value="1"/>
</dbReference>
<dbReference type="Gene3D" id="2.60.200.20">
    <property type="match status" value="1"/>
</dbReference>
<dbReference type="NCBIfam" id="TIGR03354">
    <property type="entry name" value="VI_FHA"/>
    <property type="match status" value="1"/>
</dbReference>
<dbReference type="Proteomes" id="UP001156882">
    <property type="component" value="Unassembled WGS sequence"/>
</dbReference>
<feature type="domain" description="FHA" evidence="2">
    <location>
        <begin position="27"/>
        <end position="77"/>
    </location>
</feature>
<dbReference type="Pfam" id="PF20232">
    <property type="entry name" value="T6SS_FHA_C"/>
    <property type="match status" value="1"/>
</dbReference>
<gene>
    <name evidence="3" type="ORF">GCM10007874_46530</name>
</gene>
<evidence type="ECO:0000313" key="3">
    <source>
        <dbReference type="EMBL" id="GLS21636.1"/>
    </source>
</evidence>
<dbReference type="Pfam" id="PF00498">
    <property type="entry name" value="FHA"/>
    <property type="match status" value="1"/>
</dbReference>
<comment type="caution">
    <text evidence="3">The sequence shown here is derived from an EMBL/GenBank/DDBJ whole genome shotgun (WGS) entry which is preliminary data.</text>
</comment>
<reference evidence="4" key="1">
    <citation type="journal article" date="2019" name="Int. J. Syst. Evol. Microbiol.">
        <title>The Global Catalogue of Microorganisms (GCM) 10K type strain sequencing project: providing services to taxonomists for standard genome sequencing and annotation.</title>
        <authorList>
            <consortium name="The Broad Institute Genomics Platform"/>
            <consortium name="The Broad Institute Genome Sequencing Center for Infectious Disease"/>
            <person name="Wu L."/>
            <person name="Ma J."/>
        </authorList>
    </citation>
    <scope>NUCLEOTIDE SEQUENCE [LARGE SCALE GENOMIC DNA]</scope>
    <source>
        <strain evidence="4">NBRC 101365</strain>
    </source>
</reference>
<dbReference type="SMART" id="SM00240">
    <property type="entry name" value="FHA"/>
    <property type="match status" value="1"/>
</dbReference>
<dbReference type="CDD" id="cd00060">
    <property type="entry name" value="FHA"/>
    <property type="match status" value="1"/>
</dbReference>
<feature type="region of interest" description="Disordered" evidence="1">
    <location>
        <begin position="171"/>
        <end position="245"/>
    </location>
</feature>
<accession>A0ABQ6CTT8</accession>
<evidence type="ECO:0000259" key="2">
    <source>
        <dbReference type="PROSITE" id="PS50006"/>
    </source>
</evidence>
<organism evidence="3 4">
    <name type="scientific">Labrys miyagiensis</name>
    <dbReference type="NCBI Taxonomy" id="346912"/>
    <lineage>
        <taxon>Bacteria</taxon>
        <taxon>Pseudomonadati</taxon>
        <taxon>Pseudomonadota</taxon>
        <taxon>Alphaproteobacteria</taxon>
        <taxon>Hyphomicrobiales</taxon>
        <taxon>Xanthobacteraceae</taxon>
        <taxon>Labrys</taxon>
    </lineage>
</organism>
<name>A0ABQ6CTT8_9HYPH</name>
<dbReference type="EMBL" id="BSPC01000052">
    <property type="protein sequence ID" value="GLS21636.1"/>
    <property type="molecule type" value="Genomic_DNA"/>
</dbReference>
<dbReference type="RefSeq" id="WP_284314642.1">
    <property type="nucleotide sequence ID" value="NZ_BSPC01000052.1"/>
</dbReference>
<proteinExistence type="predicted"/>
<dbReference type="InterPro" id="IPR046883">
    <property type="entry name" value="T6SS_FHA_C"/>
</dbReference>
<dbReference type="InterPro" id="IPR000253">
    <property type="entry name" value="FHA_dom"/>
</dbReference>
<feature type="region of interest" description="Disordered" evidence="1">
    <location>
        <begin position="115"/>
        <end position="143"/>
    </location>
</feature>
<dbReference type="SUPFAM" id="SSF49879">
    <property type="entry name" value="SMAD/FHA domain"/>
    <property type="match status" value="1"/>
</dbReference>
<keyword evidence="4" id="KW-1185">Reference proteome</keyword>
<feature type="compositionally biased region" description="Low complexity" evidence="1">
    <location>
        <begin position="208"/>
        <end position="217"/>
    </location>
</feature>
<dbReference type="InterPro" id="IPR008984">
    <property type="entry name" value="SMAD_FHA_dom_sf"/>
</dbReference>
<protein>
    <submittedName>
        <fullName evidence="3">FHA domain-containing protein</fullName>
    </submittedName>
</protein>
<feature type="compositionally biased region" description="Low complexity" evidence="1">
    <location>
        <begin position="118"/>
        <end position="127"/>
    </location>
</feature>